<dbReference type="AlphaFoldDB" id="A0A5M7BEL9"/>
<proteinExistence type="predicted"/>
<keyword evidence="4" id="KW-0804">Transcription</keyword>
<dbReference type="Gene3D" id="1.10.357.10">
    <property type="entry name" value="Tetracycline Repressor, domain 2"/>
    <property type="match status" value="1"/>
</dbReference>
<evidence type="ECO:0000256" key="3">
    <source>
        <dbReference type="ARBA" id="ARBA00023125"/>
    </source>
</evidence>
<dbReference type="Proteomes" id="UP000323946">
    <property type="component" value="Unassembled WGS sequence"/>
</dbReference>
<dbReference type="InterPro" id="IPR036271">
    <property type="entry name" value="Tet_transcr_reg_TetR-rel_C_sf"/>
</dbReference>
<protein>
    <submittedName>
        <fullName evidence="7">TetR/AcrR family transcriptional regulator</fullName>
    </submittedName>
</protein>
<evidence type="ECO:0000313" key="7">
    <source>
        <dbReference type="EMBL" id="KAA5825851.1"/>
    </source>
</evidence>
<dbReference type="InterPro" id="IPR004111">
    <property type="entry name" value="Repressor_TetR_C"/>
</dbReference>
<dbReference type="SMR" id="A0A5M7BEL9"/>
<name>A0A5M7BEL9_SACHI</name>
<dbReference type="SUPFAM" id="SSF46689">
    <property type="entry name" value="Homeodomain-like"/>
    <property type="match status" value="1"/>
</dbReference>
<dbReference type="GO" id="GO:0003700">
    <property type="term" value="F:DNA-binding transcription factor activity"/>
    <property type="evidence" value="ECO:0007669"/>
    <property type="project" value="TreeGrafter"/>
</dbReference>
<dbReference type="SUPFAM" id="SSF48498">
    <property type="entry name" value="Tetracyclin repressor-like, C-terminal domain"/>
    <property type="match status" value="1"/>
</dbReference>
<gene>
    <name evidence="7" type="ORF">F1721_32355</name>
</gene>
<keyword evidence="2" id="KW-0805">Transcription regulation</keyword>
<dbReference type="PRINTS" id="PR00400">
    <property type="entry name" value="TETREPRESSOR"/>
</dbReference>
<dbReference type="PANTHER" id="PTHR30055">
    <property type="entry name" value="HTH-TYPE TRANSCRIPTIONAL REGULATOR RUTR"/>
    <property type="match status" value="1"/>
</dbReference>
<reference evidence="7 8" key="1">
    <citation type="submission" date="2019-09" db="EMBL/GenBank/DDBJ databases">
        <title>Draft genome sequence of the thermophilic Saccharopolyspora hirsuta VKM Ac-666T.</title>
        <authorList>
            <person name="Lobastova T.G."/>
            <person name="Fokina V."/>
            <person name="Bragin E.Y."/>
            <person name="Shtratnikova V.Y."/>
            <person name="Starodumova I.P."/>
            <person name="Tarlachkov S.V."/>
            <person name="Donova M.V."/>
        </authorList>
    </citation>
    <scope>NUCLEOTIDE SEQUENCE [LARGE SCALE GENOMIC DNA]</scope>
    <source>
        <strain evidence="7 8">VKM Ac-666</strain>
    </source>
</reference>
<feature type="domain" description="HTH tetR-type" evidence="6">
    <location>
        <begin position="20"/>
        <end position="80"/>
    </location>
</feature>
<comment type="caution">
    <text evidence="7">The sequence shown here is derived from an EMBL/GenBank/DDBJ whole genome shotgun (WGS) entry which is preliminary data.</text>
</comment>
<dbReference type="EMBL" id="VWPH01000020">
    <property type="protein sequence ID" value="KAA5825851.1"/>
    <property type="molecule type" value="Genomic_DNA"/>
</dbReference>
<dbReference type="Pfam" id="PF02909">
    <property type="entry name" value="TetR_C_1"/>
    <property type="match status" value="1"/>
</dbReference>
<dbReference type="InterPro" id="IPR050109">
    <property type="entry name" value="HTH-type_TetR-like_transc_reg"/>
</dbReference>
<evidence type="ECO:0000256" key="4">
    <source>
        <dbReference type="ARBA" id="ARBA00023163"/>
    </source>
</evidence>
<evidence type="ECO:0000256" key="1">
    <source>
        <dbReference type="ARBA" id="ARBA00022491"/>
    </source>
</evidence>
<evidence type="ECO:0000256" key="5">
    <source>
        <dbReference type="PROSITE-ProRule" id="PRU00335"/>
    </source>
</evidence>
<dbReference type="OrthoDB" id="329481at2"/>
<keyword evidence="3 5" id="KW-0238">DNA-binding</keyword>
<dbReference type="PANTHER" id="PTHR30055:SF151">
    <property type="entry name" value="TRANSCRIPTIONAL REGULATORY PROTEIN"/>
    <property type="match status" value="1"/>
</dbReference>
<dbReference type="GO" id="GO:0046677">
    <property type="term" value="P:response to antibiotic"/>
    <property type="evidence" value="ECO:0007669"/>
    <property type="project" value="InterPro"/>
</dbReference>
<sequence>MGDERPPAIWLAEQRPRRPRLTAERIARAAVAVLDAEGASGLSMRRLAARLGVSAMSLYEYVNSKEDVLDLAVDEAFAEVELAAADGVPWREALAQQLRQGRDVMRRHPWLPAVMSTRALLGPNSLALSERFYAILTAAGLDGPRLTAVVGALTYYVQGYAAMENFWREVHRDPAREAELRAAAQQYLESRRADYPTLARQADLVGTDDFDESFELGLGTVLDGIEAQLRSGGGHRRRRPPR</sequence>
<dbReference type="GO" id="GO:0000976">
    <property type="term" value="F:transcription cis-regulatory region binding"/>
    <property type="evidence" value="ECO:0007669"/>
    <property type="project" value="TreeGrafter"/>
</dbReference>
<dbReference type="RefSeq" id="WP_150070646.1">
    <property type="nucleotide sequence ID" value="NZ_JBEPDJ010000013.1"/>
</dbReference>
<evidence type="ECO:0000259" key="6">
    <source>
        <dbReference type="PROSITE" id="PS50977"/>
    </source>
</evidence>
<evidence type="ECO:0000313" key="8">
    <source>
        <dbReference type="Proteomes" id="UP000323946"/>
    </source>
</evidence>
<dbReference type="GO" id="GO:0045892">
    <property type="term" value="P:negative regulation of DNA-templated transcription"/>
    <property type="evidence" value="ECO:0007669"/>
    <property type="project" value="InterPro"/>
</dbReference>
<evidence type="ECO:0000256" key="2">
    <source>
        <dbReference type="ARBA" id="ARBA00023015"/>
    </source>
</evidence>
<dbReference type="InterPro" id="IPR003012">
    <property type="entry name" value="Tet_transcr_reg_TetR"/>
</dbReference>
<keyword evidence="8" id="KW-1185">Reference proteome</keyword>
<keyword evidence="1" id="KW-0678">Repressor</keyword>
<dbReference type="InterPro" id="IPR001647">
    <property type="entry name" value="HTH_TetR"/>
</dbReference>
<organism evidence="7 8">
    <name type="scientific">Saccharopolyspora hirsuta</name>
    <dbReference type="NCBI Taxonomy" id="1837"/>
    <lineage>
        <taxon>Bacteria</taxon>
        <taxon>Bacillati</taxon>
        <taxon>Actinomycetota</taxon>
        <taxon>Actinomycetes</taxon>
        <taxon>Pseudonocardiales</taxon>
        <taxon>Pseudonocardiaceae</taxon>
        <taxon>Saccharopolyspora</taxon>
    </lineage>
</organism>
<dbReference type="PROSITE" id="PS50977">
    <property type="entry name" value="HTH_TETR_2"/>
    <property type="match status" value="1"/>
</dbReference>
<accession>A0A5M7BEL9</accession>
<dbReference type="Pfam" id="PF00440">
    <property type="entry name" value="TetR_N"/>
    <property type="match status" value="1"/>
</dbReference>
<feature type="DNA-binding region" description="H-T-H motif" evidence="5">
    <location>
        <begin position="43"/>
        <end position="62"/>
    </location>
</feature>
<dbReference type="InterPro" id="IPR009057">
    <property type="entry name" value="Homeodomain-like_sf"/>
</dbReference>
<dbReference type="Gene3D" id="1.10.10.60">
    <property type="entry name" value="Homeodomain-like"/>
    <property type="match status" value="1"/>
</dbReference>